<evidence type="ECO:0000313" key="8">
    <source>
        <dbReference type="Proteomes" id="UP001314205"/>
    </source>
</evidence>
<evidence type="ECO:0000256" key="4">
    <source>
        <dbReference type="ARBA" id="ARBA00022833"/>
    </source>
</evidence>
<sequence>MGRKKSNFVYKYFIYDEHQKHSTCTVNDCGAVIKGNHGTNLLKHMKKHPVQYKLILQENSAESGEHVEVNRKKKSKQDFEIKLLGECINLVTTCGRPLTLIDDKPFQNILDMAKAGCSHSPINSHKIREATQNKADNLRDDIASKIKKQLISLKLDIASCHLRSFLGINLQFIENNQIVIKTLSVTELTQRHTAEFLKDQLIYVLNRFRISISQIYSITTDNGANMLKMVRLVEQALKTSIQENEDDSDDDENEIMEMASDEVNFILEDYLESEHYTVAAVRCAAHTLQLAVLDALGSESSSIQTMLTNAREVIKKLRTTVYQHLLKRMGAKKPVVDCPTRWSSTYDMLIRLLELRPTCTEYYELYLSETTWNSIEITVASLKPSKILTKKLQMEQLTMGDFYLNWINCKIELKAINTTLACELHRNMEIREKVIFESKAFVAAVYMDPRVNFLLTTDQQEIAENALVSAWMRWRKLNKQDRDSTVFSSPVASTSTQQQNEGSQLEDFLDQSYNNTLRGDPSYGCAGDGSDIKVHLKEFLNRQVRLPPSKNILLFWERKKNILPDLYILSKIVLAAPSTQVSVERLFSSLNFVFNKLRTKLKSDLINDILFLRNNSDNETV</sequence>
<reference evidence="7 8" key="1">
    <citation type="submission" date="2023-11" db="EMBL/GenBank/DDBJ databases">
        <authorList>
            <person name="Hedman E."/>
            <person name="Englund M."/>
            <person name="Stromberg M."/>
            <person name="Nyberg Akerstrom W."/>
            <person name="Nylinder S."/>
            <person name="Jareborg N."/>
            <person name="Kallberg Y."/>
            <person name="Kronander E."/>
        </authorList>
    </citation>
    <scope>NUCLEOTIDE SEQUENCE [LARGE SCALE GENOMIC DNA]</scope>
</reference>
<dbReference type="EMBL" id="CAVLGL010000079">
    <property type="protein sequence ID" value="CAK1585171.1"/>
    <property type="molecule type" value="Genomic_DNA"/>
</dbReference>
<dbReference type="Pfam" id="PF05699">
    <property type="entry name" value="Dimer_Tnp_hAT"/>
    <property type="match status" value="1"/>
</dbReference>
<evidence type="ECO:0000256" key="5">
    <source>
        <dbReference type="ARBA" id="ARBA00023242"/>
    </source>
</evidence>
<keyword evidence="5" id="KW-0539">Nucleus</keyword>
<dbReference type="SUPFAM" id="SSF53098">
    <property type="entry name" value="Ribonuclease H-like"/>
    <property type="match status" value="1"/>
</dbReference>
<dbReference type="GO" id="GO:0046983">
    <property type="term" value="F:protein dimerization activity"/>
    <property type="evidence" value="ECO:0007669"/>
    <property type="project" value="InterPro"/>
</dbReference>
<dbReference type="GO" id="GO:0005634">
    <property type="term" value="C:nucleus"/>
    <property type="evidence" value="ECO:0007669"/>
    <property type="project" value="UniProtKB-SubCell"/>
</dbReference>
<dbReference type="AlphaFoldDB" id="A0AAV1KQ44"/>
<dbReference type="InterPro" id="IPR012337">
    <property type="entry name" value="RNaseH-like_sf"/>
</dbReference>
<evidence type="ECO:0000259" key="6">
    <source>
        <dbReference type="Pfam" id="PF05699"/>
    </source>
</evidence>
<keyword evidence="3" id="KW-0863">Zinc-finger</keyword>
<keyword evidence="8" id="KW-1185">Reference proteome</keyword>
<comment type="subcellular location">
    <subcellularLocation>
        <location evidence="1">Nucleus</location>
    </subcellularLocation>
</comment>
<accession>A0AAV1KQ44</accession>
<proteinExistence type="predicted"/>
<dbReference type="PANTHER" id="PTHR46481:SF10">
    <property type="entry name" value="ZINC FINGER BED DOMAIN-CONTAINING PROTEIN 39"/>
    <property type="match status" value="1"/>
</dbReference>
<dbReference type="GO" id="GO:0008270">
    <property type="term" value="F:zinc ion binding"/>
    <property type="evidence" value="ECO:0007669"/>
    <property type="project" value="UniProtKB-KW"/>
</dbReference>
<feature type="domain" description="HAT C-terminal dimerisation" evidence="6">
    <location>
        <begin position="539"/>
        <end position="615"/>
    </location>
</feature>
<evidence type="ECO:0000256" key="2">
    <source>
        <dbReference type="ARBA" id="ARBA00022723"/>
    </source>
</evidence>
<dbReference type="InterPro" id="IPR052035">
    <property type="entry name" value="ZnF_BED_domain_contain"/>
</dbReference>
<name>A0AAV1KQ44_9NEOP</name>
<keyword evidence="2" id="KW-0479">Metal-binding</keyword>
<dbReference type="PANTHER" id="PTHR46481">
    <property type="entry name" value="ZINC FINGER BED DOMAIN-CONTAINING PROTEIN 4"/>
    <property type="match status" value="1"/>
</dbReference>
<evidence type="ECO:0000313" key="7">
    <source>
        <dbReference type="EMBL" id="CAK1585171.1"/>
    </source>
</evidence>
<dbReference type="InterPro" id="IPR008906">
    <property type="entry name" value="HATC_C_dom"/>
</dbReference>
<evidence type="ECO:0000256" key="3">
    <source>
        <dbReference type="ARBA" id="ARBA00022771"/>
    </source>
</evidence>
<organism evidence="7 8">
    <name type="scientific">Parnassius mnemosyne</name>
    <name type="common">clouded apollo</name>
    <dbReference type="NCBI Taxonomy" id="213953"/>
    <lineage>
        <taxon>Eukaryota</taxon>
        <taxon>Metazoa</taxon>
        <taxon>Ecdysozoa</taxon>
        <taxon>Arthropoda</taxon>
        <taxon>Hexapoda</taxon>
        <taxon>Insecta</taxon>
        <taxon>Pterygota</taxon>
        <taxon>Neoptera</taxon>
        <taxon>Endopterygota</taxon>
        <taxon>Lepidoptera</taxon>
        <taxon>Glossata</taxon>
        <taxon>Ditrysia</taxon>
        <taxon>Papilionoidea</taxon>
        <taxon>Papilionidae</taxon>
        <taxon>Parnassiinae</taxon>
        <taxon>Parnassini</taxon>
        <taxon>Parnassius</taxon>
        <taxon>Driopa</taxon>
    </lineage>
</organism>
<protein>
    <recommendedName>
        <fullName evidence="6">HAT C-terminal dimerisation domain-containing protein</fullName>
    </recommendedName>
</protein>
<comment type="caution">
    <text evidence="7">The sequence shown here is derived from an EMBL/GenBank/DDBJ whole genome shotgun (WGS) entry which is preliminary data.</text>
</comment>
<dbReference type="Proteomes" id="UP001314205">
    <property type="component" value="Unassembled WGS sequence"/>
</dbReference>
<evidence type="ECO:0000256" key="1">
    <source>
        <dbReference type="ARBA" id="ARBA00004123"/>
    </source>
</evidence>
<keyword evidence="4" id="KW-0862">Zinc</keyword>
<gene>
    <name evidence="7" type="ORF">PARMNEM_LOCUS6299</name>
</gene>